<protein>
    <submittedName>
        <fullName evidence="3">AGAP013208-PA</fullName>
    </submittedName>
</protein>
<proteinExistence type="predicted"/>
<reference evidence="3" key="4">
    <citation type="journal article" date="2007" name="Genome Biol.">
        <title>Update of the Anopheles gambiae PEST genome assembly.</title>
        <authorList>
            <person name="Sharakhova M.V."/>
            <person name="Hammond M.P."/>
            <person name="Lobo N.F."/>
            <person name="Krzywinski J."/>
            <person name="Unger M.F."/>
            <person name="Hillenmeyer M.E."/>
            <person name="Bruggner R.V."/>
            <person name="Birney E."/>
            <person name="Collins F.H."/>
        </authorList>
    </citation>
    <scope>NUCLEOTIDE SEQUENCE</scope>
    <source>
        <strain evidence="3">PEST</strain>
    </source>
</reference>
<dbReference type="PhylomeDB" id="F5HMT7"/>
<reference evidence="3" key="3">
    <citation type="journal article" date="2004" name="Trends Parasitol.">
        <title>The Anopheles gambiae genome: an update.</title>
        <authorList>
            <person name="Mongin E."/>
            <person name="Louis C."/>
            <person name="Holt R.A."/>
            <person name="Birney E."/>
            <person name="Collins F.H."/>
        </authorList>
    </citation>
    <scope>NUCLEOTIDE SEQUENCE</scope>
    <source>
        <strain evidence="3">PEST</strain>
    </source>
</reference>
<evidence type="ECO:0000256" key="1">
    <source>
        <dbReference type="SAM" id="MobiDB-lite"/>
    </source>
</evidence>
<dbReference type="VEuPathDB" id="VectorBase:AGAP029646"/>
<feature type="compositionally biased region" description="Low complexity" evidence="1">
    <location>
        <begin position="51"/>
        <end position="72"/>
    </location>
</feature>
<comment type="caution">
    <text evidence="3">The sequence shown here is derived from an EMBL/GenBank/DDBJ whole genome shotgun (WGS) entry which is preliminary data.</text>
</comment>
<dbReference type="InParanoid" id="F5HMT7"/>
<gene>
    <name evidence="3" type="ORF">AgaP_AGAP013208</name>
</gene>
<keyword evidence="2" id="KW-1133">Transmembrane helix</keyword>
<reference evidence="3" key="5">
    <citation type="submission" date="2011-05" db="EMBL/GenBank/DDBJ databases">
        <authorList>
            <consortium name="VectorBase"/>
        </authorList>
    </citation>
    <scope>NUCLEOTIDE SEQUENCE</scope>
    <source>
        <strain evidence="3">PEST</strain>
    </source>
</reference>
<keyword evidence="2" id="KW-0472">Membrane</keyword>
<dbReference type="STRING" id="7165.F5HMT7"/>
<reference evidence="3" key="2">
    <citation type="submission" date="2002-03" db="EMBL/GenBank/DDBJ databases">
        <authorList>
            <consortium name="The Anopheles Genome Sequencing Consortium"/>
        </authorList>
    </citation>
    <scope>NUCLEOTIDE SEQUENCE</scope>
    <source>
        <strain evidence="3">PEST</strain>
    </source>
</reference>
<sequence length="160" mass="17038">DTTPYPPTGLIIEYITYSPAFVEYGANGETYINYPQLTAYSKSSSSSSSSASSSSSSSANSHGSSAASSAASPPSTVALLGGRWTAGTLGGTLRPLALGLEDRFMSILIVTALSCVSFFRYFQIYLPWITLFLLLLLIGRKPKEKISPDLVFRHAPPCAL</sequence>
<name>F5HMT7_ANOGA</name>
<dbReference type="eggNOG" id="KOG3510">
    <property type="taxonomic scope" value="Eukaryota"/>
</dbReference>
<accession>F5HMT7</accession>
<dbReference type="PaxDb" id="7165-AGAP013208-PA"/>
<dbReference type="AlphaFoldDB" id="F5HMT7"/>
<feature type="non-terminal residue" evidence="3">
    <location>
        <position position="1"/>
    </location>
</feature>
<evidence type="ECO:0000313" key="3">
    <source>
        <dbReference type="EMBL" id="EGK97609.1"/>
    </source>
</evidence>
<keyword evidence="2" id="KW-0812">Transmembrane</keyword>
<feature type="region of interest" description="Disordered" evidence="1">
    <location>
        <begin position="51"/>
        <end position="75"/>
    </location>
</feature>
<dbReference type="HOGENOM" id="CLU_1656453_0_0_1"/>
<evidence type="ECO:0000256" key="2">
    <source>
        <dbReference type="SAM" id="Phobius"/>
    </source>
</evidence>
<organism evidence="3">
    <name type="scientific">Anopheles gambiae</name>
    <name type="common">African malaria mosquito</name>
    <dbReference type="NCBI Taxonomy" id="7165"/>
    <lineage>
        <taxon>Eukaryota</taxon>
        <taxon>Metazoa</taxon>
        <taxon>Ecdysozoa</taxon>
        <taxon>Arthropoda</taxon>
        <taxon>Hexapoda</taxon>
        <taxon>Insecta</taxon>
        <taxon>Pterygota</taxon>
        <taxon>Neoptera</taxon>
        <taxon>Endopterygota</taxon>
        <taxon>Diptera</taxon>
        <taxon>Nematocera</taxon>
        <taxon>Culicoidea</taxon>
        <taxon>Culicidae</taxon>
        <taxon>Anophelinae</taxon>
        <taxon>Anopheles</taxon>
    </lineage>
</organism>
<reference evidence="3" key="1">
    <citation type="journal article" date="2002" name="Science">
        <title>The genome sequence of the malaria mosquito Anopheles gambiae.</title>
        <authorList>
            <person name="Holt R.A."/>
            <person name="Subramanian G.M."/>
            <person name="Halpern A."/>
            <person name="Sutton G.G."/>
            <person name="Charlab R."/>
            <person name="Nusskern D.R."/>
            <person name="Wincker P."/>
            <person name="Clark A.G."/>
            <person name="Ribeiro J.M."/>
            <person name="Wides R."/>
            <person name="Salzberg S.L."/>
            <person name="Loftus B."/>
            <person name="Yandell M."/>
            <person name="Majoros W.H."/>
            <person name="Rusch D.B."/>
            <person name="Lai Z."/>
            <person name="Kraft C.L."/>
            <person name="Abril J.F."/>
            <person name="Anthouard V."/>
            <person name="Arensburger P."/>
            <person name="Atkinson P.W."/>
            <person name="Baden H."/>
            <person name="de Berardinis V."/>
            <person name="Baldwin D."/>
            <person name="Benes V."/>
            <person name="Biedler J."/>
            <person name="Blass C."/>
            <person name="Bolanos R."/>
            <person name="Boscus D."/>
            <person name="Barnstead M."/>
            <person name="Cai S."/>
            <person name="Center A."/>
            <person name="Chaturverdi K."/>
            <person name="Christophides G.K."/>
            <person name="Chrystal M.A."/>
            <person name="Clamp M."/>
            <person name="Cravchik A."/>
            <person name="Curwen V."/>
            <person name="Dana A."/>
            <person name="Delcher A."/>
            <person name="Dew I."/>
            <person name="Evans C.A."/>
            <person name="Flanigan M."/>
            <person name="Grundschober-Freimoser A."/>
            <person name="Friedli L."/>
            <person name="Gu Z."/>
            <person name="Guan P."/>
            <person name="Guigo R."/>
            <person name="Hillenmeyer M.E."/>
            <person name="Hladun S.L."/>
            <person name="Hogan J.R."/>
            <person name="Hong Y.S."/>
            <person name="Hoover J."/>
            <person name="Jaillon O."/>
            <person name="Ke Z."/>
            <person name="Kodira C."/>
            <person name="Kokoza E."/>
            <person name="Koutsos A."/>
            <person name="Letunic I."/>
            <person name="Levitsky A."/>
            <person name="Liang Y."/>
            <person name="Lin J.J."/>
            <person name="Lobo N.F."/>
            <person name="Lopez J.R."/>
            <person name="Malek J.A."/>
            <person name="McIntosh T.C."/>
            <person name="Meister S."/>
            <person name="Miller J."/>
            <person name="Mobarry C."/>
            <person name="Mongin E."/>
            <person name="Murphy S.D."/>
            <person name="O'Brochta D.A."/>
            <person name="Pfannkoch C."/>
            <person name="Qi R."/>
            <person name="Regier M.A."/>
            <person name="Remington K."/>
            <person name="Shao H."/>
            <person name="Sharakhova M.V."/>
            <person name="Sitter C.D."/>
            <person name="Shetty J."/>
            <person name="Smith T.J."/>
            <person name="Strong R."/>
            <person name="Sun J."/>
            <person name="Thomasova D."/>
            <person name="Ton L.Q."/>
            <person name="Topalis P."/>
            <person name="Tu Z."/>
            <person name="Unger M.F."/>
            <person name="Walenz B."/>
            <person name="Wang A."/>
            <person name="Wang J."/>
            <person name="Wang M."/>
            <person name="Wang X."/>
            <person name="Woodford K.J."/>
            <person name="Wortman J.R."/>
            <person name="Wu M."/>
            <person name="Yao A."/>
            <person name="Zdobnov E.M."/>
            <person name="Zhang H."/>
            <person name="Zhao Q."/>
            <person name="Zhao S."/>
            <person name="Zhu S.C."/>
            <person name="Zhimulev I."/>
            <person name="Coluzzi M."/>
            <person name="della Torre A."/>
            <person name="Roth C.W."/>
            <person name="Louis C."/>
            <person name="Kalush F."/>
            <person name="Mural R.J."/>
            <person name="Myers E.W."/>
            <person name="Adams M.D."/>
            <person name="Smith H.O."/>
            <person name="Broder S."/>
            <person name="Gardner M.J."/>
            <person name="Fraser C.M."/>
            <person name="Birney E."/>
            <person name="Bork P."/>
            <person name="Brey P.T."/>
            <person name="Venter J.C."/>
            <person name="Weissenbach J."/>
            <person name="Kafatos F.C."/>
            <person name="Collins F.H."/>
            <person name="Hoffman S.L."/>
        </authorList>
    </citation>
    <scope>NUCLEOTIDE SEQUENCE [LARGE SCALE GENOMIC DNA]</scope>
    <source>
        <strain evidence="3">PEST</strain>
    </source>
</reference>
<feature type="transmembrane region" description="Helical" evidence="2">
    <location>
        <begin position="118"/>
        <end position="138"/>
    </location>
</feature>
<dbReference type="VEuPathDB" id="VectorBase:AGAMI1_002862"/>
<dbReference type="EMBL" id="AAAB01008987">
    <property type="protein sequence ID" value="EGK97609.1"/>
    <property type="molecule type" value="Genomic_DNA"/>
</dbReference>